<evidence type="ECO:0000313" key="2">
    <source>
        <dbReference type="Proteomes" id="UP000023152"/>
    </source>
</evidence>
<dbReference type="InterPro" id="IPR027417">
    <property type="entry name" value="P-loop_NTPase"/>
</dbReference>
<dbReference type="GO" id="GO:0005525">
    <property type="term" value="F:GTP binding"/>
    <property type="evidence" value="ECO:0007669"/>
    <property type="project" value="InterPro"/>
</dbReference>
<gene>
    <name evidence="1" type="ORF">RFI_23430</name>
</gene>
<comment type="caution">
    <text evidence="1">The sequence shown here is derived from an EMBL/GenBank/DDBJ whole genome shotgun (WGS) entry which is preliminary data.</text>
</comment>
<protein>
    <submittedName>
        <fullName evidence="1">Uncharacterized protein</fullName>
    </submittedName>
</protein>
<keyword evidence="2" id="KW-1185">Reference proteome</keyword>
<dbReference type="InterPro" id="IPR001806">
    <property type="entry name" value="Small_GTPase"/>
</dbReference>
<reference evidence="1 2" key="1">
    <citation type="journal article" date="2013" name="Curr. Biol.">
        <title>The Genome of the Foraminiferan Reticulomyxa filosa.</title>
        <authorList>
            <person name="Glockner G."/>
            <person name="Hulsmann N."/>
            <person name="Schleicher M."/>
            <person name="Noegel A.A."/>
            <person name="Eichinger L."/>
            <person name="Gallinger C."/>
            <person name="Pawlowski J."/>
            <person name="Sierra R."/>
            <person name="Euteneuer U."/>
            <person name="Pillet L."/>
            <person name="Moustafa A."/>
            <person name="Platzer M."/>
            <person name="Groth M."/>
            <person name="Szafranski K."/>
            <person name="Schliwa M."/>
        </authorList>
    </citation>
    <scope>NUCLEOTIDE SEQUENCE [LARGE SCALE GENOMIC DNA]</scope>
</reference>
<organism evidence="1 2">
    <name type="scientific">Reticulomyxa filosa</name>
    <dbReference type="NCBI Taxonomy" id="46433"/>
    <lineage>
        <taxon>Eukaryota</taxon>
        <taxon>Sar</taxon>
        <taxon>Rhizaria</taxon>
        <taxon>Retaria</taxon>
        <taxon>Foraminifera</taxon>
        <taxon>Monothalamids</taxon>
        <taxon>Reticulomyxidae</taxon>
        <taxon>Reticulomyxa</taxon>
    </lineage>
</organism>
<dbReference type="Gene3D" id="3.40.50.300">
    <property type="entry name" value="P-loop containing nucleotide triphosphate hydrolases"/>
    <property type="match status" value="1"/>
</dbReference>
<evidence type="ECO:0000313" key="1">
    <source>
        <dbReference type="EMBL" id="ETO13938.1"/>
    </source>
</evidence>
<dbReference type="AlphaFoldDB" id="X6MIW8"/>
<dbReference type="GO" id="GO:0003924">
    <property type="term" value="F:GTPase activity"/>
    <property type="evidence" value="ECO:0007669"/>
    <property type="project" value="InterPro"/>
</dbReference>
<dbReference type="Pfam" id="PF00071">
    <property type="entry name" value="Ras"/>
    <property type="match status" value="1"/>
</dbReference>
<dbReference type="OrthoDB" id="10020961at2759"/>
<name>X6MIW8_RETFI</name>
<dbReference type="Proteomes" id="UP000023152">
    <property type="component" value="Unassembled WGS sequence"/>
</dbReference>
<sequence>MADNEVNIIHRSEVLDYEQKKIYMSVFGFNGVGKTTLINRYVKSEKFDVNEKFDSGVEDMYTKTIIFGEKSKIVVDLHDTGVGTINKNWDKSSCHVVCVVFDLTNEESFQYAFSFPKGTNKN</sequence>
<proteinExistence type="predicted"/>
<dbReference type="EMBL" id="ASPP01020311">
    <property type="protein sequence ID" value="ETO13938.1"/>
    <property type="molecule type" value="Genomic_DNA"/>
</dbReference>
<accession>X6MIW8</accession>
<dbReference type="SUPFAM" id="SSF52540">
    <property type="entry name" value="P-loop containing nucleoside triphosphate hydrolases"/>
    <property type="match status" value="1"/>
</dbReference>